<sequence>MKKALVLLSICIVFACKNTTENKEVSEISSTINNENKIRQLDGLLGVWSTTSENSYSRETWKFENQNAYSGHSYTTVANDTVFEEYMLIRQQGKDVILTVTAVNQNDDKPIDFILIPSAPGQFTFENKNHDFPQQITYTNPTKDSIHAWVEGVIEGNQEKMDFYFARSDD</sequence>
<evidence type="ECO:0000259" key="1">
    <source>
        <dbReference type="Pfam" id="PF19780"/>
    </source>
</evidence>
<dbReference type="Proteomes" id="UP000077013">
    <property type="component" value="Unassembled WGS sequence"/>
</dbReference>
<feature type="domain" description="DUF6265" evidence="1">
    <location>
        <begin position="44"/>
        <end position="151"/>
    </location>
</feature>
<organism evidence="2 3">
    <name type="scientific">Cochleicola gelatinilyticus</name>
    <dbReference type="NCBI Taxonomy" id="1763537"/>
    <lineage>
        <taxon>Bacteria</taxon>
        <taxon>Pseudomonadati</taxon>
        <taxon>Bacteroidota</taxon>
        <taxon>Flavobacteriia</taxon>
        <taxon>Flavobacteriales</taxon>
        <taxon>Flavobacteriaceae</taxon>
        <taxon>Cochleicola</taxon>
    </lineage>
</organism>
<evidence type="ECO:0000313" key="3">
    <source>
        <dbReference type="Proteomes" id="UP000077013"/>
    </source>
</evidence>
<dbReference type="STRING" id="1763537.ULVI_14635"/>
<dbReference type="EMBL" id="LRXL01000053">
    <property type="protein sequence ID" value="OAB75710.1"/>
    <property type="molecule type" value="Genomic_DNA"/>
</dbReference>
<dbReference type="Pfam" id="PF19780">
    <property type="entry name" value="DUF6265"/>
    <property type="match status" value="1"/>
</dbReference>
<evidence type="ECO:0000313" key="2">
    <source>
        <dbReference type="EMBL" id="OAB75710.1"/>
    </source>
</evidence>
<dbReference type="PROSITE" id="PS51257">
    <property type="entry name" value="PROKAR_LIPOPROTEIN"/>
    <property type="match status" value="1"/>
</dbReference>
<accession>A0A167ENC9</accession>
<dbReference type="OrthoDB" id="5382295at2"/>
<proteinExistence type="predicted"/>
<dbReference type="InterPro" id="IPR046232">
    <property type="entry name" value="DUF6265"/>
</dbReference>
<name>A0A167ENC9_9FLAO</name>
<gene>
    <name evidence="2" type="ORF">ULVI_14635</name>
</gene>
<dbReference type="RefSeq" id="WP_068593553.1">
    <property type="nucleotide sequence ID" value="NZ_LRXL01000053.1"/>
</dbReference>
<comment type="caution">
    <text evidence="2">The sequence shown here is derived from an EMBL/GenBank/DDBJ whole genome shotgun (WGS) entry which is preliminary data.</text>
</comment>
<reference evidence="2 3" key="1">
    <citation type="submission" date="2016-02" db="EMBL/GenBank/DDBJ databases">
        <title>Ulvibacter sp. LPB0005, isolated from Thais luteostoma.</title>
        <authorList>
            <person name="Shin S.-K."/>
            <person name="Yi H."/>
        </authorList>
    </citation>
    <scope>NUCLEOTIDE SEQUENCE [LARGE SCALE GENOMIC DNA]</scope>
    <source>
        <strain evidence="2 3">LPB0005</strain>
    </source>
</reference>
<protein>
    <recommendedName>
        <fullName evidence="1">DUF6265 domain-containing protein</fullName>
    </recommendedName>
</protein>
<dbReference type="AlphaFoldDB" id="A0A167ENC9"/>
<keyword evidence="3" id="KW-1185">Reference proteome</keyword>